<dbReference type="Proteomes" id="UP000237822">
    <property type="component" value="Unassembled WGS sequence"/>
</dbReference>
<feature type="transmembrane region" description="Helical" evidence="8">
    <location>
        <begin position="56"/>
        <end position="75"/>
    </location>
</feature>
<evidence type="ECO:0000256" key="4">
    <source>
        <dbReference type="ARBA" id="ARBA00022692"/>
    </source>
</evidence>
<dbReference type="InterPro" id="IPR011701">
    <property type="entry name" value="MFS"/>
</dbReference>
<dbReference type="OrthoDB" id="7375466at2"/>
<keyword evidence="3" id="KW-1003">Cell membrane</keyword>
<evidence type="ECO:0000256" key="1">
    <source>
        <dbReference type="ARBA" id="ARBA00004651"/>
    </source>
</evidence>
<protein>
    <submittedName>
        <fullName evidence="10">EmrB/QacA subfamily drug resistance transporter</fullName>
    </submittedName>
</protein>
<feature type="transmembrane region" description="Helical" evidence="8">
    <location>
        <begin position="170"/>
        <end position="192"/>
    </location>
</feature>
<name>A0A2T0U4M9_9MICO</name>
<feature type="transmembrane region" description="Helical" evidence="8">
    <location>
        <begin position="204"/>
        <end position="224"/>
    </location>
</feature>
<keyword evidence="4 8" id="KW-0812">Transmembrane</keyword>
<feature type="transmembrane region" description="Helical" evidence="8">
    <location>
        <begin position="359"/>
        <end position="383"/>
    </location>
</feature>
<evidence type="ECO:0000256" key="8">
    <source>
        <dbReference type="SAM" id="Phobius"/>
    </source>
</evidence>
<feature type="domain" description="Major facilitator superfamily (MFS) profile" evidence="9">
    <location>
        <begin position="18"/>
        <end position="464"/>
    </location>
</feature>
<feature type="compositionally biased region" description="Polar residues" evidence="7">
    <location>
        <begin position="465"/>
        <end position="477"/>
    </location>
</feature>
<feature type="transmembrane region" description="Helical" evidence="8">
    <location>
        <begin position="404"/>
        <end position="421"/>
    </location>
</feature>
<comment type="caution">
    <text evidence="10">The sequence shown here is derived from an EMBL/GenBank/DDBJ whole genome shotgun (WGS) entry which is preliminary data.</text>
</comment>
<dbReference type="EMBL" id="PVTI01000031">
    <property type="protein sequence ID" value="PRY52887.1"/>
    <property type="molecule type" value="Genomic_DNA"/>
</dbReference>
<feature type="transmembrane region" description="Helical" evidence="8">
    <location>
        <begin position="441"/>
        <end position="463"/>
    </location>
</feature>
<evidence type="ECO:0000259" key="9">
    <source>
        <dbReference type="PROSITE" id="PS50850"/>
    </source>
</evidence>
<dbReference type="InterPro" id="IPR004638">
    <property type="entry name" value="EmrB-like"/>
</dbReference>
<evidence type="ECO:0000256" key="3">
    <source>
        <dbReference type="ARBA" id="ARBA00022475"/>
    </source>
</evidence>
<feature type="transmembrane region" description="Helical" evidence="8">
    <location>
        <begin position="333"/>
        <end position="353"/>
    </location>
</feature>
<keyword evidence="5 8" id="KW-1133">Transmembrane helix</keyword>
<gene>
    <name evidence="10" type="ORF">BCF74_13128</name>
</gene>
<feature type="region of interest" description="Disordered" evidence="7">
    <location>
        <begin position="463"/>
        <end position="491"/>
    </location>
</feature>
<dbReference type="AlphaFoldDB" id="A0A2T0U4M9"/>
<dbReference type="NCBIfam" id="TIGR00711">
    <property type="entry name" value="efflux_EmrB"/>
    <property type="match status" value="1"/>
</dbReference>
<dbReference type="CDD" id="cd17321">
    <property type="entry name" value="MFS_MMR_MDR_like"/>
    <property type="match status" value="1"/>
</dbReference>
<sequence length="491" mass="50202">MADVTELLSRSETRGRLTLTAVTLGSGIAILDGSIVNVALRTIGTELDASLEQLQWVINGYMLALASLVLVGGALGDRLGRRRVYLVGMGWFLVASALCAVAQTPAQLIAMRVLQGVGAALLTPGGLAIIQSVFRREDRAAAIGTWAGLSGIAAAIGPFIGGWLVDNGSWRWIFGINVPLCLAVIALTLWATPESRDTEATERGFDWLGAGLTVVALGALTYALTASSGTSRVVVVGVAAVALAAGLGFVVAERRSRHPLVRLSLFADRVFSAANAMTFVVYGALGVVFFILVLQLQVSAGWSALSAGLTGLPATVALMLLSSRASQLSERIGPRIPMAVGPLICAAGVLLLLPAGEGATWWTVLPGLVAFALGLALLVSPLTSTVLAAAPDRYAGVASGVNNAVARAGSLLAVAALPALVGLSGDDYQDPAAMTAGFRGSMIICAILLIVGGVVSWFGLAGASPTPQDSSRPELTQSSPPASPDASDGRS</sequence>
<reference evidence="10 11" key="1">
    <citation type="submission" date="2018-03" db="EMBL/GenBank/DDBJ databases">
        <title>Genomic Encyclopedia of Archaeal and Bacterial Type Strains, Phase II (KMG-II): from individual species to whole genera.</title>
        <authorList>
            <person name="Goeker M."/>
        </authorList>
    </citation>
    <scope>NUCLEOTIDE SEQUENCE [LARGE SCALE GENOMIC DNA]</scope>
    <source>
        <strain evidence="10 11">ATCC BAA-1496</strain>
    </source>
</reference>
<proteinExistence type="predicted"/>
<dbReference type="PANTHER" id="PTHR42718">
    <property type="entry name" value="MAJOR FACILITATOR SUPERFAMILY MULTIDRUG TRANSPORTER MFSC"/>
    <property type="match status" value="1"/>
</dbReference>
<dbReference type="PANTHER" id="PTHR42718:SF42">
    <property type="entry name" value="EXPORT PROTEIN"/>
    <property type="match status" value="1"/>
</dbReference>
<feature type="transmembrane region" description="Helical" evidence="8">
    <location>
        <begin position="142"/>
        <end position="164"/>
    </location>
</feature>
<dbReference type="InterPro" id="IPR036259">
    <property type="entry name" value="MFS_trans_sf"/>
</dbReference>
<accession>A0A2T0U4M9</accession>
<keyword evidence="6 8" id="KW-0472">Membrane</keyword>
<feature type="transmembrane region" description="Helical" evidence="8">
    <location>
        <begin position="109"/>
        <end position="130"/>
    </location>
</feature>
<dbReference type="GO" id="GO:0005886">
    <property type="term" value="C:plasma membrane"/>
    <property type="evidence" value="ECO:0007669"/>
    <property type="project" value="UniProtKB-SubCell"/>
</dbReference>
<evidence type="ECO:0000256" key="5">
    <source>
        <dbReference type="ARBA" id="ARBA00022989"/>
    </source>
</evidence>
<dbReference type="Gene3D" id="1.20.1250.20">
    <property type="entry name" value="MFS general substrate transporter like domains"/>
    <property type="match status" value="1"/>
</dbReference>
<evidence type="ECO:0000256" key="2">
    <source>
        <dbReference type="ARBA" id="ARBA00022448"/>
    </source>
</evidence>
<dbReference type="Gene3D" id="1.20.1720.10">
    <property type="entry name" value="Multidrug resistance protein D"/>
    <property type="match status" value="1"/>
</dbReference>
<evidence type="ECO:0000313" key="11">
    <source>
        <dbReference type="Proteomes" id="UP000237822"/>
    </source>
</evidence>
<keyword evidence="11" id="KW-1185">Reference proteome</keyword>
<organism evidence="10 11">
    <name type="scientific">Knoellia remsis</name>
    <dbReference type="NCBI Taxonomy" id="407159"/>
    <lineage>
        <taxon>Bacteria</taxon>
        <taxon>Bacillati</taxon>
        <taxon>Actinomycetota</taxon>
        <taxon>Actinomycetes</taxon>
        <taxon>Micrococcales</taxon>
        <taxon>Intrasporangiaceae</taxon>
        <taxon>Knoellia</taxon>
    </lineage>
</organism>
<evidence type="ECO:0000256" key="7">
    <source>
        <dbReference type="SAM" id="MobiDB-lite"/>
    </source>
</evidence>
<feature type="compositionally biased region" description="Low complexity" evidence="7">
    <location>
        <begin position="478"/>
        <end position="491"/>
    </location>
</feature>
<evidence type="ECO:0000313" key="10">
    <source>
        <dbReference type="EMBL" id="PRY52887.1"/>
    </source>
</evidence>
<dbReference type="GO" id="GO:0022857">
    <property type="term" value="F:transmembrane transporter activity"/>
    <property type="evidence" value="ECO:0007669"/>
    <property type="project" value="InterPro"/>
</dbReference>
<comment type="subcellular location">
    <subcellularLocation>
        <location evidence="1">Cell membrane</location>
        <topology evidence="1">Multi-pass membrane protein</topology>
    </subcellularLocation>
</comment>
<feature type="transmembrane region" description="Helical" evidence="8">
    <location>
        <begin position="230"/>
        <end position="252"/>
    </location>
</feature>
<evidence type="ECO:0000256" key="6">
    <source>
        <dbReference type="ARBA" id="ARBA00023136"/>
    </source>
</evidence>
<keyword evidence="2" id="KW-0813">Transport</keyword>
<dbReference type="Pfam" id="PF07690">
    <property type="entry name" value="MFS_1"/>
    <property type="match status" value="1"/>
</dbReference>
<feature type="transmembrane region" description="Helical" evidence="8">
    <location>
        <begin position="273"/>
        <end position="294"/>
    </location>
</feature>
<dbReference type="RefSeq" id="WP_106298777.1">
    <property type="nucleotide sequence ID" value="NZ_PVTI01000031.1"/>
</dbReference>
<feature type="transmembrane region" description="Helical" evidence="8">
    <location>
        <begin position="300"/>
        <end position="321"/>
    </location>
</feature>
<dbReference type="SUPFAM" id="SSF103473">
    <property type="entry name" value="MFS general substrate transporter"/>
    <property type="match status" value="1"/>
</dbReference>
<dbReference type="PROSITE" id="PS50850">
    <property type="entry name" value="MFS"/>
    <property type="match status" value="1"/>
</dbReference>
<feature type="transmembrane region" description="Helical" evidence="8">
    <location>
        <begin position="17"/>
        <end position="36"/>
    </location>
</feature>
<feature type="transmembrane region" description="Helical" evidence="8">
    <location>
        <begin position="84"/>
        <end position="103"/>
    </location>
</feature>
<dbReference type="InterPro" id="IPR020846">
    <property type="entry name" value="MFS_dom"/>
</dbReference>